<sequence length="48" mass="5228">MLTEQKLQEAVQSSIKRFQDCAAASKTLASIKTRADFGCIVIPCCLPL</sequence>
<keyword evidence="2" id="KW-1185">Reference proteome</keyword>
<gene>
    <name evidence="1" type="ORF">GXM_01084</name>
</gene>
<organism evidence="1 2">
    <name type="scientific">Nostoc sphaeroides CCNUC1</name>
    <dbReference type="NCBI Taxonomy" id="2653204"/>
    <lineage>
        <taxon>Bacteria</taxon>
        <taxon>Bacillati</taxon>
        <taxon>Cyanobacteriota</taxon>
        <taxon>Cyanophyceae</taxon>
        <taxon>Nostocales</taxon>
        <taxon>Nostocaceae</taxon>
        <taxon>Nostoc</taxon>
    </lineage>
</organism>
<accession>A0A5P8VTG3</accession>
<dbReference type="Proteomes" id="UP000326678">
    <property type="component" value="Chromosome Gxm1"/>
</dbReference>
<protein>
    <submittedName>
        <fullName evidence="1">Uncharacterized protein</fullName>
    </submittedName>
</protein>
<name>A0A5P8VTG3_9NOSO</name>
<proteinExistence type="predicted"/>
<evidence type="ECO:0000313" key="2">
    <source>
        <dbReference type="Proteomes" id="UP000326678"/>
    </source>
</evidence>
<dbReference type="KEGG" id="nsh:GXM_01084"/>
<reference evidence="1 2" key="1">
    <citation type="submission" date="2019-10" db="EMBL/GenBank/DDBJ databases">
        <title>Genomic and transcriptomic insights into the perfect genentic adaptation of a filamentous nitrogen-fixing cyanobacterium to rice fields.</title>
        <authorList>
            <person name="Chen Z."/>
        </authorList>
    </citation>
    <scope>NUCLEOTIDE SEQUENCE [LARGE SCALE GENOMIC DNA]</scope>
    <source>
        <strain evidence="1">CCNUC1</strain>
    </source>
</reference>
<dbReference type="EMBL" id="CP045226">
    <property type="protein sequence ID" value="QFS43611.1"/>
    <property type="molecule type" value="Genomic_DNA"/>
</dbReference>
<evidence type="ECO:0000313" key="1">
    <source>
        <dbReference type="EMBL" id="QFS43611.1"/>
    </source>
</evidence>
<dbReference type="AlphaFoldDB" id="A0A5P8VTG3"/>